<proteinExistence type="predicted"/>
<dbReference type="Proteomes" id="UP001163328">
    <property type="component" value="Chromosome"/>
</dbReference>
<dbReference type="InterPro" id="IPR011006">
    <property type="entry name" value="CheY-like_superfamily"/>
</dbReference>
<dbReference type="SMART" id="SM00850">
    <property type="entry name" value="LytTR"/>
    <property type="match status" value="1"/>
</dbReference>
<dbReference type="InterPro" id="IPR046947">
    <property type="entry name" value="LytR-like"/>
</dbReference>
<dbReference type="SMART" id="SM00448">
    <property type="entry name" value="REC"/>
    <property type="match status" value="1"/>
</dbReference>
<dbReference type="Gene3D" id="3.40.50.2300">
    <property type="match status" value="1"/>
</dbReference>
<dbReference type="PANTHER" id="PTHR37299">
    <property type="entry name" value="TRANSCRIPTIONAL REGULATOR-RELATED"/>
    <property type="match status" value="1"/>
</dbReference>
<name>A0ABY6M3Y5_9FLAO</name>
<evidence type="ECO:0000256" key="1">
    <source>
        <dbReference type="PROSITE-ProRule" id="PRU00169"/>
    </source>
</evidence>
<dbReference type="SUPFAM" id="SSF52172">
    <property type="entry name" value="CheY-like"/>
    <property type="match status" value="1"/>
</dbReference>
<dbReference type="InterPro" id="IPR001789">
    <property type="entry name" value="Sig_transdc_resp-reg_receiver"/>
</dbReference>
<dbReference type="RefSeq" id="WP_264434448.1">
    <property type="nucleotide sequence ID" value="NZ_CP081495.1"/>
</dbReference>
<dbReference type="Gene3D" id="2.40.50.1020">
    <property type="entry name" value="LytTr DNA-binding domain"/>
    <property type="match status" value="1"/>
</dbReference>
<evidence type="ECO:0000313" key="5">
    <source>
        <dbReference type="Proteomes" id="UP001163328"/>
    </source>
</evidence>
<evidence type="ECO:0000313" key="4">
    <source>
        <dbReference type="EMBL" id="UYW01971.1"/>
    </source>
</evidence>
<evidence type="ECO:0000259" key="3">
    <source>
        <dbReference type="PROSITE" id="PS50930"/>
    </source>
</evidence>
<dbReference type="PROSITE" id="PS50110">
    <property type="entry name" value="RESPONSE_REGULATORY"/>
    <property type="match status" value="1"/>
</dbReference>
<keyword evidence="4" id="KW-0238">DNA-binding</keyword>
<dbReference type="PANTHER" id="PTHR37299:SF1">
    <property type="entry name" value="STAGE 0 SPORULATION PROTEIN A HOMOLOG"/>
    <property type="match status" value="1"/>
</dbReference>
<organism evidence="4 5">
    <name type="scientific">Flavobacterium agricola</name>
    <dbReference type="NCBI Taxonomy" id="2870839"/>
    <lineage>
        <taxon>Bacteria</taxon>
        <taxon>Pseudomonadati</taxon>
        <taxon>Bacteroidota</taxon>
        <taxon>Flavobacteriia</taxon>
        <taxon>Flavobacteriales</taxon>
        <taxon>Flavobacteriaceae</taxon>
        <taxon>Flavobacterium</taxon>
    </lineage>
</organism>
<dbReference type="Pfam" id="PF04397">
    <property type="entry name" value="LytTR"/>
    <property type="match status" value="1"/>
</dbReference>
<feature type="domain" description="HTH LytTR-type" evidence="3">
    <location>
        <begin position="127"/>
        <end position="225"/>
    </location>
</feature>
<evidence type="ECO:0000259" key="2">
    <source>
        <dbReference type="PROSITE" id="PS50110"/>
    </source>
</evidence>
<feature type="modified residue" description="4-aspartylphosphate" evidence="1">
    <location>
        <position position="48"/>
    </location>
</feature>
<keyword evidence="5" id="KW-1185">Reference proteome</keyword>
<gene>
    <name evidence="4" type="ORF">K5I29_03390</name>
</gene>
<keyword evidence="1" id="KW-0597">Phosphoprotein</keyword>
<dbReference type="GO" id="GO:0003677">
    <property type="term" value="F:DNA binding"/>
    <property type="evidence" value="ECO:0007669"/>
    <property type="project" value="UniProtKB-KW"/>
</dbReference>
<reference evidence="4" key="1">
    <citation type="submission" date="2021-08" db="EMBL/GenBank/DDBJ databases">
        <title>Flavobacterium sp. strain CC-SYL302.</title>
        <authorList>
            <person name="Lin S.-Y."/>
            <person name="Lee T.-H."/>
            <person name="Young C.-C."/>
        </authorList>
    </citation>
    <scope>NUCLEOTIDE SEQUENCE</scope>
    <source>
        <strain evidence="4">CC-SYL302</strain>
    </source>
</reference>
<dbReference type="InterPro" id="IPR007492">
    <property type="entry name" value="LytTR_DNA-bd_dom"/>
</dbReference>
<protein>
    <submittedName>
        <fullName evidence="4">LytTR family DNA-binding domain-containing protein</fullName>
    </submittedName>
</protein>
<accession>A0ABY6M3Y5</accession>
<dbReference type="Pfam" id="PF00072">
    <property type="entry name" value="Response_reg"/>
    <property type="match status" value="1"/>
</dbReference>
<feature type="domain" description="Response regulatory" evidence="2">
    <location>
        <begin position="1"/>
        <end position="109"/>
    </location>
</feature>
<dbReference type="EMBL" id="CP081495">
    <property type="protein sequence ID" value="UYW01971.1"/>
    <property type="molecule type" value="Genomic_DNA"/>
</dbReference>
<sequence>MEDERVAREGLQSYIEQYDFLDLAGSFSNARDALQFLKEQEVSLMFLDIEMPGIKGIEMAKLLDGFLPLIIFTTAYAQYALEGYRVNAIDYLVKPIFPDDFHRSIQKAKNYFGLIEVNASSPTTQELIIKSEGEWLRIEPSEILFLKSMQNYVVIHLANFKPKMVLQPLREVYALLPSFFVQTHRSYVVNINLIDKIGDSCLTLREFTIPLSRSRKKEVIELFINKKQ</sequence>
<dbReference type="PROSITE" id="PS50930">
    <property type="entry name" value="HTH_LYTTR"/>
    <property type="match status" value="1"/>
</dbReference>